<keyword evidence="1" id="KW-0732">Signal</keyword>
<dbReference type="PANTHER" id="PTHR11884">
    <property type="entry name" value="SELECTIN LIGAND RELATED"/>
    <property type="match status" value="1"/>
</dbReference>
<dbReference type="AlphaFoldDB" id="A0AAU7LQT8"/>
<gene>
    <name evidence="2" type="ORF">ABLV49_19225</name>
</gene>
<reference evidence="2" key="1">
    <citation type="submission" date="2024-05" db="EMBL/GenBank/DDBJ databases">
        <authorList>
            <person name="Bunk B."/>
            <person name="Swiderski J."/>
            <person name="Sproer C."/>
            <person name="Thiel V."/>
        </authorList>
    </citation>
    <scope>NUCLEOTIDE SEQUENCE</scope>
    <source>
        <strain evidence="2">DSM 17735</strain>
    </source>
</reference>
<dbReference type="Pfam" id="PF00839">
    <property type="entry name" value="Cys_rich_FGFR"/>
    <property type="match status" value="1"/>
</dbReference>
<protein>
    <submittedName>
        <fullName evidence="2">Cysteine rich repeat-containing protein</fullName>
    </submittedName>
</protein>
<dbReference type="InterPro" id="IPR001893">
    <property type="entry name" value="Cys-rich_GLG1_repeat"/>
</dbReference>
<dbReference type="GO" id="GO:0016020">
    <property type="term" value="C:membrane"/>
    <property type="evidence" value="ECO:0007669"/>
    <property type="project" value="InterPro"/>
</dbReference>
<feature type="chain" id="PRO_5043885140" evidence="1">
    <location>
        <begin position="22"/>
        <end position="113"/>
    </location>
</feature>
<dbReference type="PANTHER" id="PTHR11884:SF1">
    <property type="entry name" value="GOLGI APPARATUS PROTEIN 1"/>
    <property type="match status" value="1"/>
</dbReference>
<dbReference type="EMBL" id="CP157675">
    <property type="protein sequence ID" value="XBP69975.1"/>
    <property type="molecule type" value="Genomic_DNA"/>
</dbReference>
<proteinExistence type="predicted"/>
<evidence type="ECO:0000313" key="2">
    <source>
        <dbReference type="EMBL" id="XBP69975.1"/>
    </source>
</evidence>
<dbReference type="InterPro" id="IPR039728">
    <property type="entry name" value="GLG1"/>
</dbReference>
<name>A0AAU7LQT8_9BURK</name>
<organism evidence="2">
    <name type="scientific">Polaromonas hydrogenivorans</name>
    <dbReference type="NCBI Taxonomy" id="335476"/>
    <lineage>
        <taxon>Bacteria</taxon>
        <taxon>Pseudomonadati</taxon>
        <taxon>Pseudomonadota</taxon>
        <taxon>Betaproteobacteria</taxon>
        <taxon>Burkholderiales</taxon>
        <taxon>Comamonadaceae</taxon>
        <taxon>Polaromonas</taxon>
    </lineage>
</organism>
<sequence>MKARQLLAGSLLLLCALSSWAGNAATPQSACRADYSRLCADTQPGGGRIAQCLKAHQGELSGACQASMDIISQCGEQVKKLCGTQTGRAEVRQCLQAHANDLSAECRAAIASR</sequence>
<dbReference type="RefSeq" id="WP_349278983.1">
    <property type="nucleotide sequence ID" value="NZ_CBCSCU010000018.1"/>
</dbReference>
<evidence type="ECO:0000256" key="1">
    <source>
        <dbReference type="SAM" id="SignalP"/>
    </source>
</evidence>
<accession>A0AAU7LQT8</accession>
<feature type="signal peptide" evidence="1">
    <location>
        <begin position="1"/>
        <end position="21"/>
    </location>
</feature>